<protein>
    <submittedName>
        <fullName evidence="2">Uncharacterized protein</fullName>
    </submittedName>
</protein>
<evidence type="ECO:0000313" key="3">
    <source>
        <dbReference type="Proteomes" id="UP000654452"/>
    </source>
</evidence>
<keyword evidence="1" id="KW-0732">Signal</keyword>
<evidence type="ECO:0000313" key="2">
    <source>
        <dbReference type="EMBL" id="MBK4722408.1"/>
    </source>
</evidence>
<dbReference type="EMBL" id="JAEPIV010000024">
    <property type="protein sequence ID" value="MBK4722408.1"/>
    <property type="molecule type" value="Genomic_DNA"/>
</dbReference>
<feature type="chain" id="PRO_5046030673" evidence="1">
    <location>
        <begin position="23"/>
        <end position="167"/>
    </location>
</feature>
<comment type="caution">
    <text evidence="2">The sequence shown here is derived from an EMBL/GenBank/DDBJ whole genome shotgun (WGS) entry which is preliminary data.</text>
</comment>
<gene>
    <name evidence="2" type="ORF">JJL56_26490</name>
</gene>
<name>A0ABS1I6X0_9PROT</name>
<reference evidence="2 3" key="1">
    <citation type="submission" date="2021-01" db="EMBL/GenBank/DDBJ databases">
        <title>Azospirillum sp. YIM DDC1 draft genome.</title>
        <authorList>
            <person name="Wang Y.-X."/>
        </authorList>
    </citation>
    <scope>NUCLEOTIDE SEQUENCE [LARGE SCALE GENOMIC DNA]</scope>
    <source>
        <strain evidence="2 3">YIM DDC1</strain>
    </source>
</reference>
<accession>A0ABS1I6X0</accession>
<feature type="signal peptide" evidence="1">
    <location>
        <begin position="1"/>
        <end position="22"/>
    </location>
</feature>
<sequence>MKILYAVLLASLVLAAPQAANAQGAGVCNRQADEIASKVQGDAQAWIDAIDHSLPQDEQDALKLLFSRNRDRSLQVVDKQKEECTAQFKDMQNMMDAVVAFYTGGLSKILAPRMTHVDVSEILAGYPLGGPNALIPKFREDVLRGDNGTIANIVRDPWKCLTFQRKC</sequence>
<evidence type="ECO:0000256" key="1">
    <source>
        <dbReference type="SAM" id="SignalP"/>
    </source>
</evidence>
<dbReference type="Proteomes" id="UP000654452">
    <property type="component" value="Unassembled WGS sequence"/>
</dbReference>
<dbReference type="RefSeq" id="WP_200486911.1">
    <property type="nucleotide sequence ID" value="NZ_JAEPIV010000024.1"/>
</dbReference>
<keyword evidence="3" id="KW-1185">Reference proteome</keyword>
<organism evidence="2 3">
    <name type="scientific">Azospirillum aestuarii</name>
    <dbReference type="NCBI Taxonomy" id="2802052"/>
    <lineage>
        <taxon>Bacteria</taxon>
        <taxon>Pseudomonadati</taxon>
        <taxon>Pseudomonadota</taxon>
        <taxon>Alphaproteobacteria</taxon>
        <taxon>Rhodospirillales</taxon>
        <taxon>Azospirillaceae</taxon>
        <taxon>Azospirillum</taxon>
    </lineage>
</organism>
<proteinExistence type="predicted"/>